<dbReference type="PANTHER" id="PTHR48050:SF13">
    <property type="entry name" value="STEROL 3-BETA-GLUCOSYLTRANSFERASE UGT80A2"/>
    <property type="match status" value="1"/>
</dbReference>
<accession>A0A0B5QSG7</accession>
<reference evidence="2" key="1">
    <citation type="submission" date="2014-12" db="EMBL/GenBank/DDBJ databases">
        <title>Genome sequence of Clostridium beijerinckii strain 59B.</title>
        <authorList>
            <person name="Little G.T."/>
            <person name="Minton N.P."/>
        </authorList>
    </citation>
    <scope>NUCLEOTIDE SEQUENCE [LARGE SCALE GENOMIC DNA]</scope>
    <source>
        <strain evidence="2">59B</strain>
    </source>
</reference>
<dbReference type="SUPFAM" id="SSF53756">
    <property type="entry name" value="UDP-Glycosyltransferase/glycogen phosphorylase"/>
    <property type="match status" value="1"/>
</dbReference>
<sequence>MKYINDFRSKSLHLKKRKAGELSFQVNRKDIPVVYPISPFLFKEVKSWKDRVLRGVPQLIIPFTTDQPFRAHRLFSKGYSVGTLKEKNLESVDLIKVFKDMENKEYIRNAKEIKNIIESEKGLENAVKYIEKVYKSF</sequence>
<evidence type="ECO:0000313" key="1">
    <source>
        <dbReference type="EMBL" id="AJG99803.1"/>
    </source>
</evidence>
<gene>
    <name evidence="1" type="ORF">LF65_03240</name>
</gene>
<dbReference type="Pfam" id="PF00201">
    <property type="entry name" value="UDPGT"/>
    <property type="match status" value="1"/>
</dbReference>
<dbReference type="KEGG" id="cbei:LF65_03240"/>
<dbReference type="PANTHER" id="PTHR48050">
    <property type="entry name" value="STEROL 3-BETA-GLUCOSYLTRANSFERASE"/>
    <property type="match status" value="1"/>
</dbReference>
<dbReference type="Proteomes" id="UP000031866">
    <property type="component" value="Chromosome"/>
</dbReference>
<dbReference type="EMBL" id="CP010086">
    <property type="protein sequence ID" value="AJG99803.1"/>
    <property type="molecule type" value="Genomic_DNA"/>
</dbReference>
<organism evidence="1 2">
    <name type="scientific">Clostridium beijerinckii</name>
    <name type="common">Clostridium MP</name>
    <dbReference type="NCBI Taxonomy" id="1520"/>
    <lineage>
        <taxon>Bacteria</taxon>
        <taxon>Bacillati</taxon>
        <taxon>Bacillota</taxon>
        <taxon>Clostridia</taxon>
        <taxon>Eubacteriales</taxon>
        <taxon>Clostridiaceae</taxon>
        <taxon>Clostridium</taxon>
    </lineage>
</organism>
<dbReference type="GO" id="GO:0017000">
    <property type="term" value="P:antibiotic biosynthetic process"/>
    <property type="evidence" value="ECO:0007669"/>
    <property type="project" value="UniProtKB-ARBA"/>
</dbReference>
<protein>
    <submittedName>
        <fullName evidence="1">Uncharacterized protein</fullName>
    </submittedName>
</protein>
<dbReference type="Gene3D" id="3.40.50.2000">
    <property type="entry name" value="Glycogen Phosphorylase B"/>
    <property type="match status" value="1"/>
</dbReference>
<dbReference type="STRING" id="1520.LF65_03240"/>
<dbReference type="InterPro" id="IPR050426">
    <property type="entry name" value="Glycosyltransferase_28"/>
</dbReference>
<evidence type="ECO:0000313" key="2">
    <source>
        <dbReference type="Proteomes" id="UP000031866"/>
    </source>
</evidence>
<dbReference type="GO" id="GO:0008194">
    <property type="term" value="F:UDP-glycosyltransferase activity"/>
    <property type="evidence" value="ECO:0007669"/>
    <property type="project" value="InterPro"/>
</dbReference>
<dbReference type="AlphaFoldDB" id="A0A0B5QSG7"/>
<proteinExistence type="predicted"/>
<dbReference type="InterPro" id="IPR002213">
    <property type="entry name" value="UDP_glucos_trans"/>
</dbReference>
<dbReference type="RefSeq" id="WP_041897270.1">
    <property type="nucleotide sequence ID" value="NZ_CP010086.2"/>
</dbReference>
<name>A0A0B5QSG7_CLOBE</name>